<evidence type="ECO:0000313" key="5">
    <source>
        <dbReference type="Proteomes" id="UP001209878"/>
    </source>
</evidence>
<dbReference type="InterPro" id="IPR014756">
    <property type="entry name" value="Ig_E-set"/>
</dbReference>
<dbReference type="InterPro" id="IPR027417">
    <property type="entry name" value="P-loop_NTPase"/>
</dbReference>
<feature type="region of interest" description="Disordered" evidence="2">
    <location>
        <begin position="379"/>
        <end position="405"/>
    </location>
</feature>
<protein>
    <recommendedName>
        <fullName evidence="3">IPT/TIG domain-containing protein</fullName>
    </recommendedName>
</protein>
<dbReference type="InterPro" id="IPR036770">
    <property type="entry name" value="Ankyrin_rpt-contain_sf"/>
</dbReference>
<dbReference type="PANTHER" id="PTHR23335">
    <property type="entry name" value="CALMODULIN-BINDING TRANSCRIPTION ACTIVATOR CAMTA"/>
    <property type="match status" value="1"/>
</dbReference>
<dbReference type="Pfam" id="PF00612">
    <property type="entry name" value="IQ"/>
    <property type="match status" value="4"/>
</dbReference>
<dbReference type="PANTHER" id="PTHR23335:SF1">
    <property type="entry name" value="CALMODULIN-BINDING TRANSCRIPTION ACTIVATOR, ISOFORM F"/>
    <property type="match status" value="1"/>
</dbReference>
<dbReference type="PROSITE" id="PS50096">
    <property type="entry name" value="IQ"/>
    <property type="match status" value="3"/>
</dbReference>
<sequence>MQLFHFFFSVFIPNPEIVLVHYLNVPLAEDSKLSVPTLSLCPEKEWTQEELIGQLQPMFASMQQIEETIRSIVNKLMISQKKSTGRTHYDCTCANAPNCSHMGSRIISPKLTPDGAPVSKTSQWVHKHLVSMLHGGQATTNGQGGHDHTSGVLLNAARQLDSQSGAISHPPMFVNLSRLSGANNVIILNSQPTVSLMKPPVADTSRMPPPPPPPAPLVTPVGQGAMAIGSHQMSEPNLTVRDAKTTSSGIVNATQNMKGRADSGVKHEPSDKSGLSSTPSHQAGVWSSSDKDCGEIIVDAPMDEPTRDSHTAKTEPEVTTTSSSLKDHNAMSPDIVNCSSLSHDNIDLTDYTSSHFSLDSFDIVNFPDFDEHLKWGLESSPRRETGSDGQQCGGSESGMAGPQTQGVTLTNSVTSPVTRCVHGDLGHKDGDESSLVISDFSPEWSYAEGGTKVLVTGPWSNASSTYTVLLDGVPIPATLVQSGVLRCFTPGMWLMFPQLYELKLLCLQGHIAGLVTMEVACDGHVISNLVVFEYRVRETSHSAHSSKHTDWFSVSEAELKVAVMEKLEELKKRLSSDLKNFTLSQASTAASETLEAVDLIGGRDSFETHVVEYCTQLSKRSWCRGDKLLKAGADSRHLTLLHLAAALGCTKLITTLVQWREMNRSAVLEHEVNPLGLDSNACTPLMWACALGHTEAATILYRIHQGALHVCNREGATSVHLAQQHGHFALVQHLANLQMALQMHVQVSETTPLTVGSISTNDGLVSVPPSGRILRFVNAPVASSTPRVVNRNVPVAHVGPHRAPQVEPLGAPHVEPLGAAPHANTTAFAPPPLWHISDSKQLTIEIPAPLTLVGQLGQRGASVPRSLPGAAPAVSGEGATLQRRFMKRTSIDVLPNYGQLQADQDSATGAPSAVTTGMRSVNSDPYLARLEAAHDPDPMISVSGRDVNSPDMFMQTDYHHPSYDDSFSLDDDLQQESAMDTEDVTSSTNLPKEMVTLANEIIAGMPERNKLCLPSHVPPGGDISGLLTAAETTVNSCRDRSSSYSSFSSSCSSCHTPPGVSAGVVSADDSGISTPLEGLACDEYRCNYPELGTPESSVSPASSCLPSPYSFRLDSPPPTAADFTEYFNAPTTYMQKDFSQLTLSDDEQRKLYAAAQLIQCYYRKYLDKKEFLHEQQLQQRQQRQKQRELEAAVLIQSYYRRYKQYMYYKKMTQAAVLIQSQFRSYTAQKRFKLSRDAATVIQSRYRAYREHKGYKRRRTAAVIIQQRFRQVFVELSQWSHYQRKRVKQQESAGKLRKRLQQTEMG</sequence>
<dbReference type="SUPFAM" id="SSF52540">
    <property type="entry name" value="P-loop containing nucleoside triphosphate hydrolases"/>
    <property type="match status" value="1"/>
</dbReference>
<feature type="region of interest" description="Disordered" evidence="2">
    <location>
        <begin position="254"/>
        <end position="331"/>
    </location>
</feature>
<dbReference type="GO" id="GO:0003712">
    <property type="term" value="F:transcription coregulator activity"/>
    <property type="evidence" value="ECO:0007669"/>
    <property type="project" value="TreeGrafter"/>
</dbReference>
<evidence type="ECO:0000256" key="1">
    <source>
        <dbReference type="ARBA" id="ARBA00023043"/>
    </source>
</evidence>
<name>A0AAD9NW55_RIDPI</name>
<organism evidence="4 5">
    <name type="scientific">Ridgeia piscesae</name>
    <name type="common">Tubeworm</name>
    <dbReference type="NCBI Taxonomy" id="27915"/>
    <lineage>
        <taxon>Eukaryota</taxon>
        <taxon>Metazoa</taxon>
        <taxon>Spiralia</taxon>
        <taxon>Lophotrochozoa</taxon>
        <taxon>Annelida</taxon>
        <taxon>Polychaeta</taxon>
        <taxon>Sedentaria</taxon>
        <taxon>Canalipalpata</taxon>
        <taxon>Sabellida</taxon>
        <taxon>Siboglinidae</taxon>
        <taxon>Ridgeia</taxon>
    </lineage>
</organism>
<feature type="compositionally biased region" description="Polar residues" evidence="2">
    <location>
        <begin position="273"/>
        <end position="288"/>
    </location>
</feature>
<proteinExistence type="predicted"/>
<feature type="compositionally biased region" description="Basic and acidic residues" evidence="2">
    <location>
        <begin position="259"/>
        <end position="271"/>
    </location>
</feature>
<gene>
    <name evidence="4" type="ORF">NP493_304g05029</name>
</gene>
<dbReference type="SUPFAM" id="SSF81296">
    <property type="entry name" value="E set domains"/>
    <property type="match status" value="1"/>
</dbReference>
<dbReference type="Gene3D" id="2.60.40.10">
    <property type="entry name" value="Immunoglobulins"/>
    <property type="match status" value="1"/>
</dbReference>
<dbReference type="GO" id="GO:0003690">
    <property type="term" value="F:double-stranded DNA binding"/>
    <property type="evidence" value="ECO:0007669"/>
    <property type="project" value="TreeGrafter"/>
</dbReference>
<feature type="compositionally biased region" description="Basic and acidic residues" evidence="2">
    <location>
        <begin position="304"/>
        <end position="316"/>
    </location>
</feature>
<evidence type="ECO:0000259" key="3">
    <source>
        <dbReference type="Pfam" id="PF01833"/>
    </source>
</evidence>
<dbReference type="InterPro" id="IPR002909">
    <property type="entry name" value="IPT_dom"/>
</dbReference>
<reference evidence="4" key="1">
    <citation type="journal article" date="2023" name="Mol. Biol. Evol.">
        <title>Third-Generation Sequencing Reveals the Adaptive Role of the Epigenome in Three Deep-Sea Polychaetes.</title>
        <authorList>
            <person name="Perez M."/>
            <person name="Aroh O."/>
            <person name="Sun Y."/>
            <person name="Lan Y."/>
            <person name="Juniper S.K."/>
            <person name="Young C.R."/>
            <person name="Angers B."/>
            <person name="Qian P.Y."/>
        </authorList>
    </citation>
    <scope>NUCLEOTIDE SEQUENCE</scope>
    <source>
        <strain evidence="4">R07B-5</strain>
    </source>
</reference>
<keyword evidence="5" id="KW-1185">Reference proteome</keyword>
<dbReference type="GO" id="GO:0005634">
    <property type="term" value="C:nucleus"/>
    <property type="evidence" value="ECO:0007669"/>
    <property type="project" value="TreeGrafter"/>
</dbReference>
<evidence type="ECO:0000256" key="2">
    <source>
        <dbReference type="SAM" id="MobiDB-lite"/>
    </source>
</evidence>
<dbReference type="InterPro" id="IPR000048">
    <property type="entry name" value="IQ_motif_EF-hand-BS"/>
</dbReference>
<feature type="domain" description="IPT/TIG" evidence="3">
    <location>
        <begin position="436"/>
        <end position="534"/>
    </location>
</feature>
<dbReference type="InterPro" id="IPR013783">
    <property type="entry name" value="Ig-like_fold"/>
</dbReference>
<dbReference type="Gene3D" id="1.25.40.20">
    <property type="entry name" value="Ankyrin repeat-containing domain"/>
    <property type="match status" value="1"/>
</dbReference>
<dbReference type="SMART" id="SM00015">
    <property type="entry name" value="IQ"/>
    <property type="match status" value="4"/>
</dbReference>
<dbReference type="SUPFAM" id="SSF48403">
    <property type="entry name" value="Ankyrin repeat"/>
    <property type="match status" value="1"/>
</dbReference>
<dbReference type="CDD" id="cd23767">
    <property type="entry name" value="IQCD"/>
    <property type="match status" value="2"/>
</dbReference>
<keyword evidence="1" id="KW-0040">ANK repeat</keyword>
<accession>A0AAD9NW55</accession>
<comment type="caution">
    <text evidence="4">The sequence shown here is derived from an EMBL/GenBank/DDBJ whole genome shotgun (WGS) entry which is preliminary data.</text>
</comment>
<dbReference type="GO" id="GO:0006357">
    <property type="term" value="P:regulation of transcription by RNA polymerase II"/>
    <property type="evidence" value="ECO:0007669"/>
    <property type="project" value="TreeGrafter"/>
</dbReference>
<dbReference type="Pfam" id="PF01833">
    <property type="entry name" value="TIG"/>
    <property type="match status" value="1"/>
</dbReference>
<evidence type="ECO:0000313" key="4">
    <source>
        <dbReference type="EMBL" id="KAK2183581.1"/>
    </source>
</evidence>
<dbReference type="CDD" id="cd00603">
    <property type="entry name" value="IPT_PCSR"/>
    <property type="match status" value="1"/>
</dbReference>
<dbReference type="Proteomes" id="UP001209878">
    <property type="component" value="Unassembled WGS sequence"/>
</dbReference>
<dbReference type="Gene3D" id="1.20.5.190">
    <property type="match status" value="2"/>
</dbReference>
<dbReference type="EMBL" id="JAODUO010000305">
    <property type="protein sequence ID" value="KAK2183581.1"/>
    <property type="molecule type" value="Genomic_DNA"/>
</dbReference>